<reference evidence="1" key="1">
    <citation type="submission" date="2020-05" db="EMBL/GenBank/DDBJ databases">
        <title>WGS assembly of Panicum virgatum.</title>
        <authorList>
            <person name="Lovell J.T."/>
            <person name="Jenkins J."/>
            <person name="Shu S."/>
            <person name="Juenger T.E."/>
            <person name="Schmutz J."/>
        </authorList>
    </citation>
    <scope>NUCLEOTIDE SEQUENCE</scope>
    <source>
        <strain evidence="1">AP13</strain>
    </source>
</reference>
<keyword evidence="2" id="KW-1185">Reference proteome</keyword>
<dbReference type="Proteomes" id="UP000823388">
    <property type="component" value="Chromosome 3N"/>
</dbReference>
<evidence type="ECO:0000313" key="2">
    <source>
        <dbReference type="Proteomes" id="UP000823388"/>
    </source>
</evidence>
<protein>
    <submittedName>
        <fullName evidence="1">Uncharacterized protein</fullName>
    </submittedName>
</protein>
<organism evidence="1 2">
    <name type="scientific">Panicum virgatum</name>
    <name type="common">Blackwell switchgrass</name>
    <dbReference type="NCBI Taxonomy" id="38727"/>
    <lineage>
        <taxon>Eukaryota</taxon>
        <taxon>Viridiplantae</taxon>
        <taxon>Streptophyta</taxon>
        <taxon>Embryophyta</taxon>
        <taxon>Tracheophyta</taxon>
        <taxon>Spermatophyta</taxon>
        <taxon>Magnoliopsida</taxon>
        <taxon>Liliopsida</taxon>
        <taxon>Poales</taxon>
        <taxon>Poaceae</taxon>
        <taxon>PACMAD clade</taxon>
        <taxon>Panicoideae</taxon>
        <taxon>Panicodae</taxon>
        <taxon>Paniceae</taxon>
        <taxon>Panicinae</taxon>
        <taxon>Panicum</taxon>
        <taxon>Panicum sect. Hiantes</taxon>
    </lineage>
</organism>
<gene>
    <name evidence="1" type="ORF">PVAP13_3NG158708</name>
</gene>
<dbReference type="EMBL" id="CM029042">
    <property type="protein sequence ID" value="KAG2620200.1"/>
    <property type="molecule type" value="Genomic_DNA"/>
</dbReference>
<sequence length="118" mass="13805">MGDHTWVTDTRGALSWHGLMEYMELWDAISEFHLNISEDLHQWKFESSGLFSSRSAYRAFFVGTIQFETRKRLWKAWAPKNARPSFGLLFITAVGQQLIACKKRGLQHPDHCPLRPRR</sequence>
<evidence type="ECO:0000313" key="1">
    <source>
        <dbReference type="EMBL" id="KAG2620200.1"/>
    </source>
</evidence>
<name>A0A8T0UBW3_PANVG</name>
<comment type="caution">
    <text evidence="1">The sequence shown here is derived from an EMBL/GenBank/DDBJ whole genome shotgun (WGS) entry which is preliminary data.</text>
</comment>
<dbReference type="AlphaFoldDB" id="A0A8T0UBW3"/>
<proteinExistence type="predicted"/>
<accession>A0A8T0UBW3</accession>